<dbReference type="GO" id="GO:0035556">
    <property type="term" value="P:intracellular signal transduction"/>
    <property type="evidence" value="ECO:0000318"/>
    <property type="project" value="GO_Central"/>
</dbReference>
<feature type="chain" id="PRO_5029661092" evidence="3">
    <location>
        <begin position="27"/>
        <end position="266"/>
    </location>
</feature>
<reference evidence="5" key="1">
    <citation type="submission" date="2015-02" db="EMBL/GenBank/DDBJ databases">
        <title>Genome sequencing for Strongylocentrotus purpuratus.</title>
        <authorList>
            <person name="Murali S."/>
            <person name="Liu Y."/>
            <person name="Vee V."/>
            <person name="English A."/>
            <person name="Wang M."/>
            <person name="Skinner E."/>
            <person name="Han Y."/>
            <person name="Muzny D.M."/>
            <person name="Worley K.C."/>
            <person name="Gibbs R.A."/>
        </authorList>
    </citation>
    <scope>NUCLEOTIDE SEQUENCE</scope>
</reference>
<dbReference type="PANTHER" id="PTHR11681">
    <property type="entry name" value="NEUROPHYSIN"/>
    <property type="match status" value="1"/>
</dbReference>
<sequence>MGYERRILRTLLSILIVLASFVTVYGERDSNFMQQKQFRNIVPSPLIQKWRENRMGPAEEKTSNEQWRDELLSNLRNVLRKHNASPSSRSRDRSDITGYGLQEPMQQLPADVTADQLFILEGAVNSPRENYEEETPIDEDKRNGFFFGKRNGFFFGKRSDSDASSTKMDDDRLPKYESSGSFDKCRPCGPGRQGRCVMVGTCCSPLFGCYLFTPEAAACMTEDVSPCQLNAPSCGLAGKCVADGICCSAAEGACHLDPTCTSMSLN</sequence>
<reference evidence="4" key="2">
    <citation type="submission" date="2021-01" db="UniProtKB">
        <authorList>
            <consortium name="EnsemblMetazoa"/>
        </authorList>
    </citation>
    <scope>IDENTIFICATION</scope>
</reference>
<dbReference type="AlphaFoldDB" id="A0A7M7NTV5"/>
<evidence type="ECO:0000256" key="2">
    <source>
        <dbReference type="ARBA" id="ARBA00023157"/>
    </source>
</evidence>
<dbReference type="Gene3D" id="2.60.9.10">
    <property type="entry name" value="Neurohypophysial hormone domain"/>
    <property type="match status" value="1"/>
</dbReference>
<comment type="similarity">
    <text evidence="1">Belongs to the vasopressin/oxytocin family.</text>
</comment>
<dbReference type="OMA" id="CQLNAPS"/>
<evidence type="ECO:0000256" key="1">
    <source>
        <dbReference type="ARBA" id="ARBA00007369"/>
    </source>
</evidence>
<evidence type="ECO:0000256" key="3">
    <source>
        <dbReference type="SAM" id="SignalP"/>
    </source>
</evidence>
<protein>
    <submittedName>
        <fullName evidence="4">Uncharacterized protein</fullName>
    </submittedName>
</protein>
<dbReference type="GO" id="GO:0005615">
    <property type="term" value="C:extracellular space"/>
    <property type="evidence" value="ECO:0000318"/>
    <property type="project" value="GO_Central"/>
</dbReference>
<dbReference type="PANTHER" id="PTHR11681:SF5">
    <property type="entry name" value="ISOTOCIN"/>
    <property type="match status" value="1"/>
</dbReference>
<keyword evidence="2" id="KW-1015">Disulfide bond</keyword>
<dbReference type="GO" id="GO:0005185">
    <property type="term" value="F:neurohypophyseal hormone activity"/>
    <property type="evidence" value="ECO:0007669"/>
    <property type="project" value="InterPro"/>
</dbReference>
<dbReference type="RefSeq" id="XP_030841418.1">
    <property type="nucleotide sequence ID" value="XM_030985558.1"/>
</dbReference>
<evidence type="ECO:0000313" key="5">
    <source>
        <dbReference type="Proteomes" id="UP000007110"/>
    </source>
</evidence>
<name>A0A7M7NTV5_STRPU</name>
<dbReference type="InParanoid" id="A0A7M7NTV5"/>
<dbReference type="SMART" id="SM00003">
    <property type="entry name" value="NH"/>
    <property type="match status" value="1"/>
</dbReference>
<proteinExistence type="inferred from homology"/>
<accession>A0A7M7NTV5</accession>
<dbReference type="EnsemblMetazoa" id="XM_030985558">
    <property type="protein sequence ID" value="XP_030841418"/>
    <property type="gene ID" value="LOC752998"/>
</dbReference>
<feature type="signal peptide" evidence="3">
    <location>
        <begin position="1"/>
        <end position="26"/>
    </location>
</feature>
<dbReference type="Proteomes" id="UP000007110">
    <property type="component" value="Unassembled WGS sequence"/>
</dbReference>
<dbReference type="OrthoDB" id="10056056at2759"/>
<dbReference type="GeneID" id="752998"/>
<dbReference type="PRINTS" id="PR00831">
    <property type="entry name" value="NEUROPHYSIN"/>
</dbReference>
<dbReference type="KEGG" id="spu:752998"/>
<dbReference type="Pfam" id="PF00184">
    <property type="entry name" value="Hormone_5"/>
    <property type="match status" value="1"/>
</dbReference>
<keyword evidence="3" id="KW-0732">Signal</keyword>
<dbReference type="SUPFAM" id="SSF49606">
    <property type="entry name" value="Neurophysin II"/>
    <property type="match status" value="1"/>
</dbReference>
<organism evidence="4 5">
    <name type="scientific">Strongylocentrotus purpuratus</name>
    <name type="common">Purple sea urchin</name>
    <dbReference type="NCBI Taxonomy" id="7668"/>
    <lineage>
        <taxon>Eukaryota</taxon>
        <taxon>Metazoa</taxon>
        <taxon>Echinodermata</taxon>
        <taxon>Eleutherozoa</taxon>
        <taxon>Echinozoa</taxon>
        <taxon>Echinoidea</taxon>
        <taxon>Euechinoidea</taxon>
        <taxon>Echinacea</taxon>
        <taxon>Camarodonta</taxon>
        <taxon>Echinidea</taxon>
        <taxon>Strongylocentrotidae</taxon>
        <taxon>Strongylocentrotus</taxon>
    </lineage>
</organism>
<evidence type="ECO:0000313" key="4">
    <source>
        <dbReference type="EnsemblMetazoa" id="XP_030841418"/>
    </source>
</evidence>
<dbReference type="GO" id="GO:0005184">
    <property type="term" value="F:neuropeptide hormone activity"/>
    <property type="evidence" value="ECO:0000318"/>
    <property type="project" value="GO_Central"/>
</dbReference>
<dbReference type="InterPro" id="IPR000981">
    <property type="entry name" value="Neurhyp_horm"/>
</dbReference>
<dbReference type="InterPro" id="IPR036387">
    <property type="entry name" value="Neurhyp_horm_dom_sf"/>
</dbReference>
<dbReference type="GO" id="GO:0030141">
    <property type="term" value="C:secretory granule"/>
    <property type="evidence" value="ECO:0000318"/>
    <property type="project" value="GO_Central"/>
</dbReference>
<keyword evidence="5" id="KW-1185">Reference proteome</keyword>